<feature type="coiled-coil region" evidence="1">
    <location>
        <begin position="214"/>
        <end position="248"/>
    </location>
</feature>
<accession>A0A565A4E2</accession>
<dbReference type="EMBL" id="FLZR02000008">
    <property type="protein sequence ID" value="VUZ99646.1"/>
    <property type="molecule type" value="Genomic_DNA"/>
</dbReference>
<dbReference type="VEuPathDB" id="PlasmoDB:PVPAM_000040300"/>
<evidence type="ECO:0000256" key="1">
    <source>
        <dbReference type="SAM" id="Coils"/>
    </source>
</evidence>
<dbReference type="OrthoDB" id="10381254at2759"/>
<dbReference type="AlphaFoldDB" id="A0A565A4E2"/>
<gene>
    <name evidence="2" type="ORF">PVP01_0003610</name>
</gene>
<organism evidence="2">
    <name type="scientific">Plasmodium vivax</name>
    <name type="common">malaria parasite P. vivax</name>
    <dbReference type="NCBI Taxonomy" id="5855"/>
    <lineage>
        <taxon>Eukaryota</taxon>
        <taxon>Sar</taxon>
        <taxon>Alveolata</taxon>
        <taxon>Apicomplexa</taxon>
        <taxon>Aconoidasida</taxon>
        <taxon>Haemosporida</taxon>
        <taxon>Plasmodiidae</taxon>
        <taxon>Plasmodium</taxon>
        <taxon>Plasmodium (Plasmodium)</taxon>
    </lineage>
</organism>
<dbReference type="VEuPathDB" id="PlasmoDB:PVW1_140081200"/>
<sequence>MTCYKPFNEYLDYECYDKLNERFFLTNLEITEAVTNFSNTYKIPDTKKNSLLQEILPKLKKYLSDDNSFVSYNQLYICKYISYLLYDQICKGDNNVCDKDIFNILKDFVEGFHLYKRSNMCMSKINYLDTSTYKKHSILYDLYDKYSIIIRRRPSNPYLPCSTLNSLIFNYNETIRIHGENDVHFIDKLIELKKLIADKVLPSNTNCGRLITHFTETNIEKARAEAHAEKLRQKAAKAEAKKRLQETVYAVQEQQQVKTEAGQEREQSVVRPEDEITLLEPQGLALKFLVQQESYEESKAHIKQPLVERFTLPDTISDELNEQFYGPENTRATLPGSEEGILEKMKSAISGIGEYVEPVPLMGVSGGMGALFLLLRYTPVATFFRGGRGRAHRIPRSFHGHFPGAFPDYHEYDGGYIGYGPMNINPLAE</sequence>
<keyword evidence="1" id="KW-0175">Coiled coil</keyword>
<dbReference type="Proteomes" id="UP000220605">
    <property type="component" value="Unassembled WGS sequence"/>
</dbReference>
<dbReference type="VEuPathDB" id="PlasmoDB:PVW1_070045600"/>
<dbReference type="VEuPathDB" id="PlasmoDB:PVP01_0003610"/>
<protein>
    <submittedName>
        <fullName evidence="2">VIR protein</fullName>
    </submittedName>
</protein>
<dbReference type="VEuPathDB" id="PlasmoDB:PVX_028690"/>
<proteinExistence type="predicted"/>
<name>A0A565A4E2_PLAVI</name>
<reference evidence="2" key="1">
    <citation type="submission" date="2016-07" db="EMBL/GenBank/DDBJ databases">
        <authorList>
            <consortium name="Pathogen Informatics"/>
        </authorList>
    </citation>
    <scope>NUCLEOTIDE SEQUENCE</scope>
</reference>
<evidence type="ECO:0000313" key="2">
    <source>
        <dbReference type="EMBL" id="VUZ99646.1"/>
    </source>
</evidence>